<dbReference type="InterPro" id="IPR017959">
    <property type="entry name" value="Asn/Gln-tRNA_amidoTrfase_suB/E"/>
</dbReference>
<feature type="domain" description="Aspartyl/Glutamyl-tRNA(Gln) amidotransferase subunit B/E catalytic" evidence="12">
    <location>
        <begin position="10"/>
        <end position="298"/>
    </location>
</feature>
<evidence type="ECO:0000256" key="2">
    <source>
        <dbReference type="ARBA" id="ARBA00011123"/>
    </source>
</evidence>
<dbReference type="NCBIfam" id="NF004014">
    <property type="entry name" value="PRK05477.1-4"/>
    <property type="match status" value="1"/>
</dbReference>
<name>A0A0R2XK85_9BACT</name>
<dbReference type="HAMAP" id="MF_00121">
    <property type="entry name" value="GatB"/>
    <property type="match status" value="1"/>
</dbReference>
<dbReference type="GO" id="GO:0070681">
    <property type="term" value="P:glutaminyl-tRNAGln biosynthesis via transamidation"/>
    <property type="evidence" value="ECO:0007669"/>
    <property type="project" value="TreeGrafter"/>
</dbReference>
<keyword evidence="7 11" id="KW-0648">Protein biosynthesis</keyword>
<sequence>MSSPAKWEAVIGLEVHVQLHTKTKMFCGCMNQYGGAANSQVCPVCLGMPGSLPVPNEEAIRKTILTGLMLGCRIAPVARFDRKNYFYPDMPKNYQISQFEDPLCAGGAVGLDPFLFPKDLQETDEAKAKRSIRLTRIHLEEDVAKSFHYEERSGIDFNRAGTPLMEIVSEADLRTPGEAFAFLGSLRQVLLSGSVSSADMEKGQMRCDVNVSIRPVGQKEFGTKVELKNLNSISGVRRALEYEIGRQIGAVEKGEAIQHETRRWDDDAGATFTMRTKEKAHDYRYFPEPDLLPVRTDQGLRKAAESGLPELPAALQERLMQENGVTAYQASVLAADRVLCGYYEKAAAGTKHKAAVANWILNDFLATQPDPATSPVRPEFFGELAGLVVEGVINSAQAKKVFAECSGVGSARAAGGVAGALNAGEWSDGVSGERVGGGSGFVRVLREGGRGNEAQGGGGQLDFERFSGDATGSGDQPGAAGVFWGAGGLGGGGGDQQRAGEKSVCRADGESGFAQGDRGKAGVSPDFGCGRIGGFL</sequence>
<keyword evidence="5 11" id="KW-0547">Nucleotide-binding</keyword>
<comment type="subunit">
    <text evidence="2 11">Heterotrimer of A, B and C subunits.</text>
</comment>
<protein>
    <recommendedName>
        <fullName evidence="3 11">Aspartyl/glutamyl-tRNA(Asn/Gln) amidotransferase subunit B</fullName>
        <shortName evidence="11">Asp/Glu-ADT subunit B</shortName>
        <ecNumber evidence="11">6.3.5.-</ecNumber>
    </recommendedName>
</protein>
<evidence type="ECO:0000313" key="13">
    <source>
        <dbReference type="EMBL" id="KRP34123.1"/>
    </source>
</evidence>
<evidence type="ECO:0000256" key="7">
    <source>
        <dbReference type="ARBA" id="ARBA00022917"/>
    </source>
</evidence>
<evidence type="ECO:0000256" key="4">
    <source>
        <dbReference type="ARBA" id="ARBA00022598"/>
    </source>
</evidence>
<dbReference type="NCBIfam" id="NF004012">
    <property type="entry name" value="PRK05477.1-2"/>
    <property type="match status" value="1"/>
</dbReference>
<dbReference type="NCBIfam" id="TIGR00133">
    <property type="entry name" value="gatB"/>
    <property type="match status" value="1"/>
</dbReference>
<dbReference type="GO" id="GO:0005524">
    <property type="term" value="F:ATP binding"/>
    <property type="evidence" value="ECO:0007669"/>
    <property type="project" value="UniProtKB-KW"/>
</dbReference>
<dbReference type="PANTHER" id="PTHR11659:SF0">
    <property type="entry name" value="GLUTAMYL-TRNA(GLN) AMIDOTRANSFERASE SUBUNIT B, MITOCHONDRIAL"/>
    <property type="match status" value="1"/>
</dbReference>
<dbReference type="InterPro" id="IPR004413">
    <property type="entry name" value="GatB"/>
</dbReference>
<evidence type="ECO:0000256" key="6">
    <source>
        <dbReference type="ARBA" id="ARBA00022840"/>
    </source>
</evidence>
<comment type="catalytic activity">
    <reaction evidence="10 11">
        <text>L-glutamyl-tRNA(Gln) + L-glutamine + ATP + H2O = L-glutaminyl-tRNA(Gln) + L-glutamate + ADP + phosphate + H(+)</text>
        <dbReference type="Rhea" id="RHEA:17521"/>
        <dbReference type="Rhea" id="RHEA-COMP:9681"/>
        <dbReference type="Rhea" id="RHEA-COMP:9684"/>
        <dbReference type="ChEBI" id="CHEBI:15377"/>
        <dbReference type="ChEBI" id="CHEBI:15378"/>
        <dbReference type="ChEBI" id="CHEBI:29985"/>
        <dbReference type="ChEBI" id="CHEBI:30616"/>
        <dbReference type="ChEBI" id="CHEBI:43474"/>
        <dbReference type="ChEBI" id="CHEBI:58359"/>
        <dbReference type="ChEBI" id="CHEBI:78520"/>
        <dbReference type="ChEBI" id="CHEBI:78521"/>
        <dbReference type="ChEBI" id="CHEBI:456216"/>
    </reaction>
</comment>
<comment type="caution">
    <text evidence="13">The sequence shown here is derived from an EMBL/GenBank/DDBJ whole genome shotgun (WGS) entry which is preliminary data.</text>
</comment>
<dbReference type="SUPFAM" id="SSF89095">
    <property type="entry name" value="GatB/YqeY motif"/>
    <property type="match status" value="1"/>
</dbReference>
<evidence type="ECO:0000256" key="10">
    <source>
        <dbReference type="ARBA" id="ARBA00047913"/>
    </source>
</evidence>
<dbReference type="AlphaFoldDB" id="A0A0R2XK85"/>
<gene>
    <name evidence="11" type="primary">gatB</name>
    <name evidence="13" type="ORF">ABS33_01985</name>
</gene>
<organism evidence="13 14">
    <name type="scientific">Verrucomicrobia subdivision 6 bacterium BACL9 MAG-120924-bin69</name>
    <dbReference type="NCBI Taxonomy" id="1655635"/>
    <lineage>
        <taxon>Bacteria</taxon>
        <taxon>Pseudomonadati</taxon>
        <taxon>Verrucomicrobiota</taxon>
        <taxon>Verrucomicrobiia</taxon>
        <taxon>Verrucomicrobiales</taxon>
        <taxon>Verrucomicrobia subdivision 6</taxon>
    </lineage>
</organism>
<dbReference type="GO" id="GO:0050567">
    <property type="term" value="F:glutaminyl-tRNA synthase (glutamine-hydrolyzing) activity"/>
    <property type="evidence" value="ECO:0007669"/>
    <property type="project" value="UniProtKB-UniRule"/>
</dbReference>
<evidence type="ECO:0000256" key="11">
    <source>
        <dbReference type="HAMAP-Rule" id="MF_00121"/>
    </source>
</evidence>
<evidence type="ECO:0000259" key="12">
    <source>
        <dbReference type="Pfam" id="PF02934"/>
    </source>
</evidence>
<dbReference type="SUPFAM" id="SSF55931">
    <property type="entry name" value="Glutamine synthetase/guanido kinase"/>
    <property type="match status" value="1"/>
</dbReference>
<dbReference type="InterPro" id="IPR006075">
    <property type="entry name" value="Asn/Gln-tRNA_Trfase_suB/E_cat"/>
</dbReference>
<evidence type="ECO:0000256" key="1">
    <source>
        <dbReference type="ARBA" id="ARBA00005306"/>
    </source>
</evidence>
<comment type="similarity">
    <text evidence="1 11">Belongs to the GatB/GatE family. GatB subfamily.</text>
</comment>
<evidence type="ECO:0000256" key="5">
    <source>
        <dbReference type="ARBA" id="ARBA00022741"/>
    </source>
</evidence>
<evidence type="ECO:0000256" key="9">
    <source>
        <dbReference type="ARBA" id="ARBA00047380"/>
    </source>
</evidence>
<keyword evidence="4 11" id="KW-0436">Ligase</keyword>
<evidence type="ECO:0000256" key="8">
    <source>
        <dbReference type="ARBA" id="ARBA00024799"/>
    </source>
</evidence>
<dbReference type="GO" id="GO:0050566">
    <property type="term" value="F:asparaginyl-tRNA synthase (glutamine-hydrolyzing) activity"/>
    <property type="evidence" value="ECO:0007669"/>
    <property type="project" value="RHEA"/>
</dbReference>
<dbReference type="Pfam" id="PF02934">
    <property type="entry name" value="GatB_N"/>
    <property type="match status" value="1"/>
</dbReference>
<dbReference type="EC" id="6.3.5.-" evidence="11"/>
<proteinExistence type="inferred from homology"/>
<dbReference type="InterPro" id="IPR017958">
    <property type="entry name" value="Gln-tRNA_amidoTrfase_suB_CS"/>
</dbReference>
<dbReference type="PROSITE" id="PS01234">
    <property type="entry name" value="GATB"/>
    <property type="match status" value="1"/>
</dbReference>
<dbReference type="InterPro" id="IPR003789">
    <property type="entry name" value="Asn/Gln_tRNA_amidoTrase-B-like"/>
</dbReference>
<dbReference type="InterPro" id="IPR014746">
    <property type="entry name" value="Gln_synth/guanido_kin_cat_dom"/>
</dbReference>
<comment type="function">
    <text evidence="8 11">Allows the formation of correctly charged Asn-tRNA(Asn) or Gln-tRNA(Gln) through the transamidation of misacylated Asp-tRNA(Asn) or Glu-tRNA(Gln) in organisms which lack either or both of asparaginyl-tRNA or glutaminyl-tRNA synthetases. The reaction takes place in the presence of glutamine and ATP through an activated phospho-Asp-tRNA(Asn) or phospho-Glu-tRNA(Gln).</text>
</comment>
<reference evidence="13 14" key="1">
    <citation type="submission" date="2015-10" db="EMBL/GenBank/DDBJ databases">
        <title>Metagenome-Assembled Genomes uncover a global brackish microbiome.</title>
        <authorList>
            <person name="Hugerth L.W."/>
            <person name="Larsson J."/>
            <person name="Alneberg J."/>
            <person name="Lindh M.V."/>
            <person name="Legrand C."/>
            <person name="Pinhassi J."/>
            <person name="Andersson A.F."/>
        </authorList>
    </citation>
    <scope>NUCLEOTIDE SEQUENCE [LARGE SCALE GENOMIC DNA]</scope>
    <source>
        <strain evidence="13">BACL9 MAG-120924-bin69</strain>
    </source>
</reference>
<dbReference type="GO" id="GO:0006412">
    <property type="term" value="P:translation"/>
    <property type="evidence" value="ECO:0007669"/>
    <property type="project" value="UniProtKB-UniRule"/>
</dbReference>
<comment type="catalytic activity">
    <reaction evidence="9 11">
        <text>L-aspartyl-tRNA(Asn) + L-glutamine + ATP + H2O = L-asparaginyl-tRNA(Asn) + L-glutamate + ADP + phosphate + 2 H(+)</text>
        <dbReference type="Rhea" id="RHEA:14513"/>
        <dbReference type="Rhea" id="RHEA-COMP:9674"/>
        <dbReference type="Rhea" id="RHEA-COMP:9677"/>
        <dbReference type="ChEBI" id="CHEBI:15377"/>
        <dbReference type="ChEBI" id="CHEBI:15378"/>
        <dbReference type="ChEBI" id="CHEBI:29985"/>
        <dbReference type="ChEBI" id="CHEBI:30616"/>
        <dbReference type="ChEBI" id="CHEBI:43474"/>
        <dbReference type="ChEBI" id="CHEBI:58359"/>
        <dbReference type="ChEBI" id="CHEBI:78515"/>
        <dbReference type="ChEBI" id="CHEBI:78516"/>
        <dbReference type="ChEBI" id="CHEBI:456216"/>
    </reaction>
</comment>
<evidence type="ECO:0000256" key="3">
    <source>
        <dbReference type="ARBA" id="ARBA00016923"/>
    </source>
</evidence>
<dbReference type="EMBL" id="LIDN01000040">
    <property type="protein sequence ID" value="KRP34123.1"/>
    <property type="molecule type" value="Genomic_DNA"/>
</dbReference>
<dbReference type="PANTHER" id="PTHR11659">
    <property type="entry name" value="GLUTAMYL-TRNA GLN AMIDOTRANSFERASE SUBUNIT B MITOCHONDRIAL AND PROKARYOTIC PET112-RELATED"/>
    <property type="match status" value="1"/>
</dbReference>
<accession>A0A0R2XK85</accession>
<dbReference type="Proteomes" id="UP000051220">
    <property type="component" value="Unassembled WGS sequence"/>
</dbReference>
<evidence type="ECO:0000313" key="14">
    <source>
        <dbReference type="Proteomes" id="UP000051220"/>
    </source>
</evidence>
<keyword evidence="6 11" id="KW-0067">ATP-binding</keyword>